<reference evidence="2 3" key="1">
    <citation type="submission" date="2024-05" db="EMBL/GenBank/DDBJ databases">
        <authorList>
            <person name="Wallberg A."/>
        </authorList>
    </citation>
    <scope>NUCLEOTIDE SEQUENCE [LARGE SCALE GENOMIC DNA]</scope>
</reference>
<accession>A0AAV2S219</accession>
<protein>
    <submittedName>
        <fullName evidence="2">Uncharacterized protein</fullName>
    </submittedName>
</protein>
<keyword evidence="3" id="KW-1185">Reference proteome</keyword>
<feature type="signal peptide" evidence="1">
    <location>
        <begin position="1"/>
        <end position="35"/>
    </location>
</feature>
<comment type="caution">
    <text evidence="2">The sequence shown here is derived from an EMBL/GenBank/DDBJ whole genome shotgun (WGS) entry which is preliminary data.</text>
</comment>
<organism evidence="2 3">
    <name type="scientific">Meganyctiphanes norvegica</name>
    <name type="common">Northern krill</name>
    <name type="synonym">Thysanopoda norvegica</name>
    <dbReference type="NCBI Taxonomy" id="48144"/>
    <lineage>
        <taxon>Eukaryota</taxon>
        <taxon>Metazoa</taxon>
        <taxon>Ecdysozoa</taxon>
        <taxon>Arthropoda</taxon>
        <taxon>Crustacea</taxon>
        <taxon>Multicrustacea</taxon>
        <taxon>Malacostraca</taxon>
        <taxon>Eumalacostraca</taxon>
        <taxon>Eucarida</taxon>
        <taxon>Euphausiacea</taxon>
        <taxon>Euphausiidae</taxon>
        <taxon>Meganyctiphanes</taxon>
    </lineage>
</organism>
<keyword evidence="1" id="KW-0732">Signal</keyword>
<dbReference type="EMBL" id="CAXKWB010039541">
    <property type="protein sequence ID" value="CAL4153270.1"/>
    <property type="molecule type" value="Genomic_DNA"/>
</dbReference>
<feature type="non-terminal residue" evidence="2">
    <location>
        <position position="107"/>
    </location>
</feature>
<feature type="chain" id="PRO_5043416200" evidence="1">
    <location>
        <begin position="36"/>
        <end position="107"/>
    </location>
</feature>
<dbReference type="Proteomes" id="UP001497623">
    <property type="component" value="Unassembled WGS sequence"/>
</dbReference>
<proteinExistence type="predicted"/>
<evidence type="ECO:0000256" key="1">
    <source>
        <dbReference type="SAM" id="SignalP"/>
    </source>
</evidence>
<evidence type="ECO:0000313" key="2">
    <source>
        <dbReference type="EMBL" id="CAL4153270.1"/>
    </source>
</evidence>
<sequence length="107" mass="12368">MLARVTVEVHYFLRSRHLVVLLKLILLEWCRGVKAVIGLDTLESTQEFLGTWSSSIAKSEMVVNVHDHNYSCNSNNYSRNCKHFIHSNNFFFITCSHFISFGLQLFG</sequence>
<dbReference type="AlphaFoldDB" id="A0AAV2S219"/>
<gene>
    <name evidence="2" type="ORF">MNOR_LOCUS31155</name>
</gene>
<name>A0AAV2S219_MEGNR</name>
<evidence type="ECO:0000313" key="3">
    <source>
        <dbReference type="Proteomes" id="UP001497623"/>
    </source>
</evidence>